<reference evidence="2" key="1">
    <citation type="journal article" date="2019" name="Int. J. Syst. Evol. Microbiol.">
        <title>The Global Catalogue of Microorganisms (GCM) 10K type strain sequencing project: providing services to taxonomists for standard genome sequencing and annotation.</title>
        <authorList>
            <consortium name="The Broad Institute Genomics Platform"/>
            <consortium name="The Broad Institute Genome Sequencing Center for Infectious Disease"/>
            <person name="Wu L."/>
            <person name="Ma J."/>
        </authorList>
    </citation>
    <scope>NUCLEOTIDE SEQUENCE [LARGE SCALE GENOMIC DNA]</scope>
    <source>
        <strain evidence="2">CCUG 56698</strain>
    </source>
</reference>
<gene>
    <name evidence="1" type="ORF">ACFQWG_03500</name>
</gene>
<comment type="caution">
    <text evidence="1">The sequence shown here is derived from an EMBL/GenBank/DDBJ whole genome shotgun (WGS) entry which is preliminary data.</text>
</comment>
<dbReference type="EMBL" id="JBHTEF010000001">
    <property type="protein sequence ID" value="MFC7580289.1"/>
    <property type="molecule type" value="Genomic_DNA"/>
</dbReference>
<sequence>MARAASVEEEAWLYGAPGWTREAGVEEVVAPFLEGGSARFRDFSRFSALGEQAARDLLGRLPEENLGDRQNLGPRCREALRAAVVHPGDVLLFGYLVSPPRWDERLTIDGMLVAGGAAPPARDSSAGPIRIWRDARRRLGLGADTGEPDELMRMPLPGDADGRIGWWMWWD</sequence>
<dbReference type="Proteomes" id="UP001596527">
    <property type="component" value="Unassembled WGS sequence"/>
</dbReference>
<evidence type="ECO:0000313" key="2">
    <source>
        <dbReference type="Proteomes" id="UP001596527"/>
    </source>
</evidence>
<proteinExistence type="predicted"/>
<name>A0ABW2SJJ9_9ACTO</name>
<keyword evidence="2" id="KW-1185">Reference proteome</keyword>
<protein>
    <submittedName>
        <fullName evidence="1">Uncharacterized protein</fullName>
    </submittedName>
</protein>
<dbReference type="RefSeq" id="WP_380972156.1">
    <property type="nucleotide sequence ID" value="NZ_JBHTEF010000001.1"/>
</dbReference>
<organism evidence="1 2">
    <name type="scientific">Schaalia naturae</name>
    <dbReference type="NCBI Taxonomy" id="635203"/>
    <lineage>
        <taxon>Bacteria</taxon>
        <taxon>Bacillati</taxon>
        <taxon>Actinomycetota</taxon>
        <taxon>Actinomycetes</taxon>
        <taxon>Actinomycetales</taxon>
        <taxon>Actinomycetaceae</taxon>
        <taxon>Schaalia</taxon>
    </lineage>
</organism>
<evidence type="ECO:0000313" key="1">
    <source>
        <dbReference type="EMBL" id="MFC7580289.1"/>
    </source>
</evidence>
<accession>A0ABW2SJJ9</accession>